<comment type="caution">
    <text evidence="2">The sequence shown here is derived from an EMBL/GenBank/DDBJ whole genome shotgun (WGS) entry which is preliminary data.</text>
</comment>
<name>A0A6A1W8M6_9ROSI</name>
<evidence type="ECO:0000313" key="2">
    <source>
        <dbReference type="EMBL" id="KAB1220417.1"/>
    </source>
</evidence>
<dbReference type="Proteomes" id="UP000516437">
    <property type="component" value="Chromosome 3"/>
</dbReference>
<dbReference type="AlphaFoldDB" id="A0A6A1W8M6"/>
<evidence type="ECO:0008006" key="4">
    <source>
        <dbReference type="Google" id="ProtNLM"/>
    </source>
</evidence>
<dbReference type="OrthoDB" id="10264306at2759"/>
<evidence type="ECO:0000313" key="3">
    <source>
        <dbReference type="Proteomes" id="UP000516437"/>
    </source>
</evidence>
<dbReference type="PANTHER" id="PTHR14237:SF76">
    <property type="entry name" value="OS03G0765800 PROTEIN"/>
    <property type="match status" value="1"/>
</dbReference>
<proteinExistence type="predicted"/>
<protein>
    <recommendedName>
        <fullName evidence="4">Molybdenum cofactor sulfurase</fullName>
    </recommendedName>
</protein>
<feature type="compositionally biased region" description="Polar residues" evidence="1">
    <location>
        <begin position="65"/>
        <end position="75"/>
    </location>
</feature>
<dbReference type="EMBL" id="RXIC02000021">
    <property type="protein sequence ID" value="KAB1220417.1"/>
    <property type="molecule type" value="Genomic_DNA"/>
</dbReference>
<feature type="region of interest" description="Disordered" evidence="1">
    <location>
        <begin position="59"/>
        <end position="82"/>
    </location>
</feature>
<gene>
    <name evidence="2" type="ORF">CJ030_MR3G009877</name>
</gene>
<accession>A0A6A1W8M6</accession>
<reference evidence="2 3" key="1">
    <citation type="journal article" date="2019" name="Plant Biotechnol. J.">
        <title>The red bayberry genome and genetic basis of sex determination.</title>
        <authorList>
            <person name="Jia H.M."/>
            <person name="Jia H.J."/>
            <person name="Cai Q.L."/>
            <person name="Wang Y."/>
            <person name="Zhao H.B."/>
            <person name="Yang W.F."/>
            <person name="Wang G.Y."/>
            <person name="Li Y.H."/>
            <person name="Zhan D.L."/>
            <person name="Shen Y.T."/>
            <person name="Niu Q.F."/>
            <person name="Chang L."/>
            <person name="Qiu J."/>
            <person name="Zhao L."/>
            <person name="Xie H.B."/>
            <person name="Fu W.Y."/>
            <person name="Jin J."/>
            <person name="Li X.W."/>
            <person name="Jiao Y."/>
            <person name="Zhou C.C."/>
            <person name="Tu T."/>
            <person name="Chai C.Y."/>
            <person name="Gao J.L."/>
            <person name="Fan L.J."/>
            <person name="van de Weg E."/>
            <person name="Wang J.Y."/>
            <person name="Gao Z.S."/>
        </authorList>
    </citation>
    <scope>NUCLEOTIDE SEQUENCE [LARGE SCALE GENOMIC DNA]</scope>
    <source>
        <tissue evidence="2">Leaves</tissue>
    </source>
</reference>
<sequence length="225" mass="25276">MSLWKPVTQCAAIIMDKKSRRRYGSGLTLTEEGKRKPSILRQLQENKLREVLEEAEAGSLPKSLNIDSSESSNQKDGGLGLSRSPARLHAQKEFLRATVLAVEIDQLRLNEYGHLTESFTKLVRDNCEFGNHALYGGAEKGTTEDDIKTRIMDHLKIPENEYGLAFTVFRGCAFKLLAESYPFQTNSTRLLTVFDHESQSVNWMAQSARIKVLRFTVPSLKGLVG</sequence>
<organism evidence="2 3">
    <name type="scientific">Morella rubra</name>
    <name type="common">Chinese bayberry</name>
    <dbReference type="NCBI Taxonomy" id="262757"/>
    <lineage>
        <taxon>Eukaryota</taxon>
        <taxon>Viridiplantae</taxon>
        <taxon>Streptophyta</taxon>
        <taxon>Embryophyta</taxon>
        <taxon>Tracheophyta</taxon>
        <taxon>Spermatophyta</taxon>
        <taxon>Magnoliopsida</taxon>
        <taxon>eudicotyledons</taxon>
        <taxon>Gunneridae</taxon>
        <taxon>Pentapetalae</taxon>
        <taxon>rosids</taxon>
        <taxon>fabids</taxon>
        <taxon>Fagales</taxon>
        <taxon>Myricaceae</taxon>
        <taxon>Morella</taxon>
    </lineage>
</organism>
<dbReference type="PANTHER" id="PTHR14237">
    <property type="entry name" value="MOLYBDOPTERIN COFACTOR SULFURASE MOSC"/>
    <property type="match status" value="1"/>
</dbReference>
<keyword evidence="3" id="KW-1185">Reference proteome</keyword>
<evidence type="ECO:0000256" key="1">
    <source>
        <dbReference type="SAM" id="MobiDB-lite"/>
    </source>
</evidence>